<dbReference type="PANTHER" id="PTHR23327">
    <property type="entry name" value="RING FINGER PROTEIN 127"/>
    <property type="match status" value="1"/>
</dbReference>
<dbReference type="SUPFAM" id="SSF57850">
    <property type="entry name" value="RING/U-box"/>
    <property type="match status" value="1"/>
</dbReference>
<keyword evidence="2 4" id="KW-0863">Zinc-finger</keyword>
<evidence type="ECO:0000259" key="5">
    <source>
        <dbReference type="PROSITE" id="PS50089"/>
    </source>
</evidence>
<dbReference type="EMBL" id="AY449458">
    <property type="protein sequence ID" value="AAS21347.1"/>
    <property type="molecule type" value="Genomic_DNA"/>
</dbReference>
<reference evidence="7" key="2">
    <citation type="journal article" date="2005" name="Curr. Biol.">
        <title>Remodelling of the homeobox gene complement in the tunicate Oikopleura dioica.</title>
        <authorList>
            <person name="Edvardsen R.B."/>
            <person name="Seo H.C."/>
            <person name="Jensen M.F."/>
            <person name="Mialon A."/>
            <person name="Mikhaleva J."/>
            <person name="Bjordal M."/>
            <person name="Cartry J."/>
            <person name="Reinhardt R."/>
            <person name="Weissenbach J."/>
            <person name="Wincker P."/>
            <person name="Chourrout D."/>
        </authorList>
    </citation>
    <scope>NUCLEOTIDE SEQUENCE</scope>
</reference>
<evidence type="ECO:0000256" key="3">
    <source>
        <dbReference type="ARBA" id="ARBA00022833"/>
    </source>
</evidence>
<dbReference type="Gene3D" id="2.30.130.40">
    <property type="entry name" value="LON domain-like"/>
    <property type="match status" value="1"/>
</dbReference>
<protein>
    <recommendedName>
        <fullName evidence="8">RING-type domain-containing protein</fullName>
    </recommendedName>
</protein>
<evidence type="ECO:0000256" key="4">
    <source>
        <dbReference type="PROSITE-ProRule" id="PRU00175"/>
    </source>
</evidence>
<keyword evidence="1" id="KW-0479">Metal-binding</keyword>
<dbReference type="AlphaFoldDB" id="Q676C0"/>
<evidence type="ECO:0000256" key="2">
    <source>
        <dbReference type="ARBA" id="ARBA00022771"/>
    </source>
</evidence>
<dbReference type="GO" id="GO:0008270">
    <property type="term" value="F:zinc ion binding"/>
    <property type="evidence" value="ECO:0007669"/>
    <property type="project" value="UniProtKB-KW"/>
</dbReference>
<dbReference type="InterPro" id="IPR003111">
    <property type="entry name" value="Lon_prtase_N"/>
</dbReference>
<dbReference type="Gene3D" id="3.30.40.10">
    <property type="entry name" value="Zinc/RING finger domain, C3HC4 (zinc finger)"/>
    <property type="match status" value="1"/>
</dbReference>
<keyword evidence="3" id="KW-0862">Zinc</keyword>
<dbReference type="PROSITE" id="PS51787">
    <property type="entry name" value="LON_N"/>
    <property type="match status" value="1"/>
</dbReference>
<dbReference type="GO" id="GO:0061630">
    <property type="term" value="F:ubiquitin protein ligase activity"/>
    <property type="evidence" value="ECO:0007669"/>
    <property type="project" value="TreeGrafter"/>
</dbReference>
<sequence>MNDSTSNLEDGLSNSNDNFGSINDFVQEAISSHDDFLSLFSKFSEIVGNFDLPEDLPPHVFTKVKSIIEPQVMSSLDNSHAYVNGVLPGKRQRVEVRTTQENGSLGGPVGKLYCSSFSFSRSGDPICELAPTAKMPSFADDLTLGELRSKLSGNRIIQKVESVFPHDSNLPLHLGDLECPLCLRVYWNPDVTPCGHTFCSDCLERTLDHDPKCPLCKYSLADFTEAQFRREPKKRDQRFYDKHMQRLIKRWLPEDFEERRLLALEEEEEIKAKIPIFVCTLAFPCVPCPLHVFEPRHRLLLRRCIRSRNGEFGMNLPCISPGQLPYERNGTLLKVRNTDYFNDGRVVVDSVGVGRFKVQNNLIIDGYDAATVERVIDVPPRESDMGRLATLSTLVFQRALQWFESLPDDQSQALIRHYGEMPDRSTEQQEYANSDGPAWTWWVLAVIPAEDRIKLHVIGQTSLLNRLKLISRVITCIIQSQSTHPP</sequence>
<dbReference type="InterPro" id="IPR013083">
    <property type="entry name" value="Znf_RING/FYVE/PHD"/>
</dbReference>
<name>Q676C0_OIKDI</name>
<feature type="domain" description="Lon N-terminal" evidence="6">
    <location>
        <begin position="271"/>
        <end position="478"/>
    </location>
</feature>
<evidence type="ECO:0000313" key="7">
    <source>
        <dbReference type="EMBL" id="AAS21347.1"/>
    </source>
</evidence>
<dbReference type="CDD" id="cd16514">
    <property type="entry name" value="RING-HC_LONFs_rpt2"/>
    <property type="match status" value="1"/>
</dbReference>
<dbReference type="PROSITE" id="PS50089">
    <property type="entry name" value="ZF_RING_2"/>
    <property type="match status" value="1"/>
</dbReference>
<evidence type="ECO:0000259" key="6">
    <source>
        <dbReference type="PROSITE" id="PS51787"/>
    </source>
</evidence>
<dbReference type="InterPro" id="IPR046336">
    <property type="entry name" value="Lon_prtase_N_sf"/>
</dbReference>
<gene>
    <name evidence="7" type="ORF">002-28</name>
</gene>
<dbReference type="SMART" id="SM00184">
    <property type="entry name" value="RING"/>
    <property type="match status" value="1"/>
</dbReference>
<dbReference type="PANTHER" id="PTHR23327:SF42">
    <property type="entry name" value="LON PEPTIDASE N-TERMINAL DOMAIN AND RING FINGER PROTEIN C14F5.10C"/>
    <property type="match status" value="1"/>
</dbReference>
<dbReference type="InterPro" id="IPR001841">
    <property type="entry name" value="Znf_RING"/>
</dbReference>
<dbReference type="Pfam" id="PF13923">
    <property type="entry name" value="zf-C3HC4_2"/>
    <property type="match status" value="1"/>
</dbReference>
<dbReference type="InterPro" id="IPR015947">
    <property type="entry name" value="PUA-like_sf"/>
</dbReference>
<dbReference type="SUPFAM" id="SSF88697">
    <property type="entry name" value="PUA domain-like"/>
    <property type="match status" value="1"/>
</dbReference>
<dbReference type="InterPro" id="IPR017907">
    <property type="entry name" value="Znf_RING_CS"/>
</dbReference>
<reference evidence="7" key="1">
    <citation type="journal article" date="2004" name="Nature">
        <title>Hox cluster disintegration with persistent anteroposterior order of expression in Oikopleura dioica.</title>
        <authorList>
            <person name="Seo H.C."/>
            <person name="Edvardsen R.B."/>
            <person name="Maeland A.D."/>
            <person name="Bjordal M."/>
            <person name="Jensen M.F."/>
            <person name="Hansen A."/>
            <person name="Flaat M."/>
            <person name="Weissenbach J."/>
            <person name="Lehrach H."/>
            <person name="Wincker P."/>
            <person name="Reinhardt R."/>
            <person name="Chourrout D."/>
        </authorList>
    </citation>
    <scope>NUCLEOTIDE SEQUENCE</scope>
</reference>
<dbReference type="PROSITE" id="PS00518">
    <property type="entry name" value="ZF_RING_1"/>
    <property type="match status" value="1"/>
</dbReference>
<evidence type="ECO:0008006" key="8">
    <source>
        <dbReference type="Google" id="ProtNLM"/>
    </source>
</evidence>
<dbReference type="Pfam" id="PF02190">
    <property type="entry name" value="LON_substr_bdg"/>
    <property type="match status" value="1"/>
</dbReference>
<accession>Q676C0</accession>
<proteinExistence type="predicted"/>
<evidence type="ECO:0000256" key="1">
    <source>
        <dbReference type="ARBA" id="ARBA00022723"/>
    </source>
</evidence>
<feature type="domain" description="RING-type" evidence="5">
    <location>
        <begin position="179"/>
        <end position="217"/>
    </location>
</feature>
<organism evidence="7">
    <name type="scientific">Oikopleura dioica</name>
    <name type="common">Tunicate</name>
    <dbReference type="NCBI Taxonomy" id="34765"/>
    <lineage>
        <taxon>Eukaryota</taxon>
        <taxon>Metazoa</taxon>
        <taxon>Chordata</taxon>
        <taxon>Tunicata</taxon>
        <taxon>Appendicularia</taxon>
        <taxon>Copelata</taxon>
        <taxon>Oikopleuridae</taxon>
        <taxon>Oikopleura</taxon>
    </lineage>
</organism>